<keyword evidence="2" id="KW-1185">Reference proteome</keyword>
<dbReference type="InterPro" id="IPR033856">
    <property type="entry name" value="Trp_halogen"/>
</dbReference>
<evidence type="ECO:0000313" key="1">
    <source>
        <dbReference type="EMBL" id="MFC4699968.1"/>
    </source>
</evidence>
<dbReference type="InterPro" id="IPR006905">
    <property type="entry name" value="Flavin_halogenase"/>
</dbReference>
<reference evidence="2" key="1">
    <citation type="journal article" date="2019" name="Int. J. Syst. Evol. Microbiol.">
        <title>The Global Catalogue of Microorganisms (GCM) 10K type strain sequencing project: providing services to taxonomists for standard genome sequencing and annotation.</title>
        <authorList>
            <consortium name="The Broad Institute Genomics Platform"/>
            <consortium name="The Broad Institute Genome Sequencing Center for Infectious Disease"/>
            <person name="Wu L."/>
            <person name="Ma J."/>
        </authorList>
    </citation>
    <scope>NUCLEOTIDE SEQUENCE [LARGE SCALE GENOMIC DNA]</scope>
    <source>
        <strain evidence="2">KACC 12507</strain>
    </source>
</reference>
<dbReference type="PANTHER" id="PTHR43747">
    <property type="entry name" value="FAD-BINDING PROTEIN"/>
    <property type="match status" value="1"/>
</dbReference>
<dbReference type="PIRSF" id="PIRSF011396">
    <property type="entry name" value="Trp_halogenase"/>
    <property type="match status" value="1"/>
</dbReference>
<protein>
    <submittedName>
        <fullName evidence="1">Tryptophan halogenase family protein</fullName>
        <ecNumber evidence="1">1.14.19.-</ecNumber>
    </submittedName>
</protein>
<dbReference type="InterPro" id="IPR036188">
    <property type="entry name" value="FAD/NAD-bd_sf"/>
</dbReference>
<dbReference type="EMBL" id="JBHSGU010000002">
    <property type="protein sequence ID" value="MFC4699968.1"/>
    <property type="molecule type" value="Genomic_DNA"/>
</dbReference>
<comment type="caution">
    <text evidence="1">The sequence shown here is derived from an EMBL/GenBank/DDBJ whole genome shotgun (WGS) entry which is preliminary data.</text>
</comment>
<name>A0ABV9LWC9_9ALTE</name>
<dbReference type="SUPFAM" id="SSF51905">
    <property type="entry name" value="FAD/NAD(P)-binding domain"/>
    <property type="match status" value="1"/>
</dbReference>
<proteinExistence type="predicted"/>
<sequence>MTSQAIEKVVIVGGGSAGWMTAAALSHFLNLDKTRLTLIESDDIGTVGVGEATLPHLRFFNQKLGIDEREFMRETQSTFKLGIEFVNWGSGNDRYMHAFGEYGSAQQDMPFHHSWLKAYQNNEAEALSEYSLAVNAAKANKFQFPSADPNSVLSKYSYAYHVDATLYARFLRRRSEQAGTTRIEGKIAKVSQNKHSGFIETVTLQDGSVISGDLFIDCSGFKGLLIEQTLKSGFEDWSHWLPCNSAQAVPCERVEPLIPYSRATAQEAGWQWRIPLQHRTGNGYVYSSDFVDDERATETLISTLDAPATRDPIQLRFTTGRRKQFWNKNCVAIGLSCGFLEPLESTSIFLIQEAITQLIELFPDKQFDSTLSDEFNRLMNVEFEHIRDFLIAHYHVTERTDTEFWNYVRTMPIPDSLSHKLAMYKRQGHIIKYASGEFLDPSWLAVLSGQGMTPDFYHPSAARASKQTLEQILQKQTQAVKEGTSRMQNNAETLEAYLRQNSDVQNASSASASLYGEQR</sequence>
<dbReference type="Proteomes" id="UP001595897">
    <property type="component" value="Unassembled WGS sequence"/>
</dbReference>
<accession>A0ABV9LWC9</accession>
<keyword evidence="1" id="KW-0560">Oxidoreductase</keyword>
<dbReference type="Gene3D" id="3.50.50.60">
    <property type="entry name" value="FAD/NAD(P)-binding domain"/>
    <property type="match status" value="1"/>
</dbReference>
<dbReference type="GO" id="GO:0016491">
    <property type="term" value="F:oxidoreductase activity"/>
    <property type="evidence" value="ECO:0007669"/>
    <property type="project" value="UniProtKB-KW"/>
</dbReference>
<organism evidence="1 2">
    <name type="scientific">Glaciecola siphonariae</name>
    <dbReference type="NCBI Taxonomy" id="521012"/>
    <lineage>
        <taxon>Bacteria</taxon>
        <taxon>Pseudomonadati</taxon>
        <taxon>Pseudomonadota</taxon>
        <taxon>Gammaproteobacteria</taxon>
        <taxon>Alteromonadales</taxon>
        <taxon>Alteromonadaceae</taxon>
        <taxon>Glaciecola</taxon>
    </lineage>
</organism>
<dbReference type="RefSeq" id="WP_382406981.1">
    <property type="nucleotide sequence ID" value="NZ_JBHSGU010000002.1"/>
</dbReference>
<dbReference type="InterPro" id="IPR050816">
    <property type="entry name" value="Flavin-dep_Halogenase_NPB"/>
</dbReference>
<evidence type="ECO:0000313" key="2">
    <source>
        <dbReference type="Proteomes" id="UP001595897"/>
    </source>
</evidence>
<dbReference type="PANTHER" id="PTHR43747:SF4">
    <property type="entry name" value="FLAVIN-DEPENDENT TRYPTOPHAN HALOGENASE"/>
    <property type="match status" value="1"/>
</dbReference>
<gene>
    <name evidence="1" type="ORF">ACFO4O_07365</name>
</gene>
<dbReference type="Pfam" id="PF04820">
    <property type="entry name" value="Trp_halogenase"/>
    <property type="match status" value="1"/>
</dbReference>
<dbReference type="EC" id="1.14.19.-" evidence="1"/>